<organism evidence="1 2">
    <name type="scientific">Portunus trituberculatus</name>
    <name type="common">Swimming crab</name>
    <name type="synonym">Neptunus trituberculatus</name>
    <dbReference type="NCBI Taxonomy" id="210409"/>
    <lineage>
        <taxon>Eukaryota</taxon>
        <taxon>Metazoa</taxon>
        <taxon>Ecdysozoa</taxon>
        <taxon>Arthropoda</taxon>
        <taxon>Crustacea</taxon>
        <taxon>Multicrustacea</taxon>
        <taxon>Malacostraca</taxon>
        <taxon>Eumalacostraca</taxon>
        <taxon>Eucarida</taxon>
        <taxon>Decapoda</taxon>
        <taxon>Pleocyemata</taxon>
        <taxon>Brachyura</taxon>
        <taxon>Eubrachyura</taxon>
        <taxon>Portunoidea</taxon>
        <taxon>Portunidae</taxon>
        <taxon>Portuninae</taxon>
        <taxon>Portunus</taxon>
    </lineage>
</organism>
<dbReference type="AlphaFoldDB" id="A0A5B7FCB4"/>
<dbReference type="EMBL" id="VSRR010005323">
    <property type="protein sequence ID" value="MPC42134.1"/>
    <property type="molecule type" value="Genomic_DNA"/>
</dbReference>
<accession>A0A5B7FCB4</accession>
<reference evidence="1 2" key="1">
    <citation type="submission" date="2019-05" db="EMBL/GenBank/DDBJ databases">
        <title>Another draft genome of Portunus trituberculatus and its Hox gene families provides insights of decapod evolution.</title>
        <authorList>
            <person name="Jeong J.-H."/>
            <person name="Song I."/>
            <person name="Kim S."/>
            <person name="Choi T."/>
            <person name="Kim D."/>
            <person name="Ryu S."/>
            <person name="Kim W."/>
        </authorList>
    </citation>
    <scope>NUCLEOTIDE SEQUENCE [LARGE SCALE GENOMIC DNA]</scope>
    <source>
        <tissue evidence="1">Muscle</tissue>
    </source>
</reference>
<keyword evidence="2" id="KW-1185">Reference proteome</keyword>
<comment type="caution">
    <text evidence="1">The sequence shown here is derived from an EMBL/GenBank/DDBJ whole genome shotgun (WGS) entry which is preliminary data.</text>
</comment>
<evidence type="ECO:0000313" key="1">
    <source>
        <dbReference type="EMBL" id="MPC42134.1"/>
    </source>
</evidence>
<proteinExistence type="predicted"/>
<gene>
    <name evidence="1" type="ORF">E2C01_035748</name>
</gene>
<dbReference type="Proteomes" id="UP000324222">
    <property type="component" value="Unassembled WGS sequence"/>
</dbReference>
<protein>
    <submittedName>
        <fullName evidence="1">Uncharacterized protein</fullName>
    </submittedName>
</protein>
<name>A0A5B7FCB4_PORTR</name>
<evidence type="ECO:0000313" key="2">
    <source>
        <dbReference type="Proteomes" id="UP000324222"/>
    </source>
</evidence>
<sequence length="66" mass="7252">MAKAKQSSQCKPPTSPDLLTSWSSEIQKKAHAAMQDTDRSALFCSISLGIVFDRAPFQHLAILNYA</sequence>